<feature type="region of interest" description="Disordered" evidence="1">
    <location>
        <begin position="1"/>
        <end position="26"/>
    </location>
</feature>
<keyword evidence="3" id="KW-1185">Reference proteome</keyword>
<reference evidence="2" key="1">
    <citation type="submission" date="2020-10" db="EMBL/GenBank/DDBJ databases">
        <title>Phylogeny of dyella-like bacteria.</title>
        <authorList>
            <person name="Fu J."/>
        </authorList>
    </citation>
    <scope>NUCLEOTIDE SEQUENCE</scope>
    <source>
        <strain evidence="2">DHON07</strain>
    </source>
</reference>
<evidence type="ECO:0000313" key="3">
    <source>
        <dbReference type="Proteomes" id="UP001430193"/>
    </source>
</evidence>
<dbReference type="Proteomes" id="UP001430193">
    <property type="component" value="Unassembled WGS sequence"/>
</dbReference>
<comment type="caution">
    <text evidence="2">The sequence shown here is derived from an EMBL/GenBank/DDBJ whole genome shotgun (WGS) entry which is preliminary data.</text>
</comment>
<dbReference type="EMBL" id="JADIKF010000038">
    <property type="protein sequence ID" value="MBM7129941.1"/>
    <property type="molecule type" value="Genomic_DNA"/>
</dbReference>
<dbReference type="Gene3D" id="2.40.128.130">
    <property type="entry name" value="Autotransporter beta-domain"/>
    <property type="match status" value="1"/>
</dbReference>
<dbReference type="SUPFAM" id="SSF103515">
    <property type="entry name" value="Autotransporter"/>
    <property type="match status" value="1"/>
</dbReference>
<organism evidence="2 3">
    <name type="scientific">Dyella mobilis</name>
    <dbReference type="NCBI Taxonomy" id="1849582"/>
    <lineage>
        <taxon>Bacteria</taxon>
        <taxon>Pseudomonadati</taxon>
        <taxon>Pseudomonadota</taxon>
        <taxon>Gammaproteobacteria</taxon>
        <taxon>Lysobacterales</taxon>
        <taxon>Rhodanobacteraceae</taxon>
        <taxon>Dyella</taxon>
    </lineage>
</organism>
<protein>
    <submittedName>
        <fullName evidence="2">Uncharacterized protein</fullName>
    </submittedName>
</protein>
<evidence type="ECO:0000256" key="1">
    <source>
        <dbReference type="SAM" id="MobiDB-lite"/>
    </source>
</evidence>
<evidence type="ECO:0000313" key="2">
    <source>
        <dbReference type="EMBL" id="MBM7129941.1"/>
    </source>
</evidence>
<accession>A0ABS2KFK8</accession>
<proteinExistence type="predicted"/>
<name>A0ABS2KFK8_9GAMM</name>
<gene>
    <name evidence="2" type="ORF">ISS99_10410</name>
</gene>
<dbReference type="RefSeq" id="WP_204631534.1">
    <property type="nucleotide sequence ID" value="NZ_BSOC01000003.1"/>
</dbReference>
<dbReference type="InterPro" id="IPR036709">
    <property type="entry name" value="Autotransporte_beta_dom_sf"/>
</dbReference>
<sequence length="120" mass="12847">MRRSSGRTPPRRGPALTGNAQSSTQTYGTLHLRGTLQLDAQGTIQAHARVTLETASSIQFADGSLAFTTDGAPVARNAAAVTLGFRFFSSQRLTADASYTRQFAQHARDQAARPSVSYAF</sequence>